<dbReference type="PANTHER" id="PTHR12629">
    <property type="entry name" value="DIPHOSPHOINOSITOL POLYPHOSPHATE PHOSPHOHYDROLASE"/>
    <property type="match status" value="1"/>
</dbReference>
<evidence type="ECO:0000256" key="2">
    <source>
        <dbReference type="ARBA" id="ARBA00022723"/>
    </source>
</evidence>
<keyword evidence="2" id="KW-0479">Metal-binding</keyword>
<dbReference type="Pfam" id="PF00293">
    <property type="entry name" value="NUDIX"/>
    <property type="match status" value="1"/>
</dbReference>
<sequence>MKHEATARTGRDKQIYDENGARVVTGCVPIDVNNKRILLISSRKHPSRWILPKGGWESDEDQETSAMRECWEEAGVKGSIVGFLGVWCETQKKTPCSFRFFEMHVQSLEENWPESNERRRKWATYEEALDLVPRQCMKEAVRRCSLGHSQ</sequence>
<dbReference type="SUPFAM" id="SSF55811">
    <property type="entry name" value="Nudix"/>
    <property type="match status" value="1"/>
</dbReference>
<evidence type="ECO:0000256" key="4">
    <source>
        <dbReference type="ARBA" id="ARBA00022842"/>
    </source>
</evidence>
<evidence type="ECO:0000259" key="5">
    <source>
        <dbReference type="PROSITE" id="PS51462"/>
    </source>
</evidence>
<dbReference type="CDD" id="cd04666">
    <property type="entry name" value="NUDIX_DIPP2_like_Nudt4"/>
    <property type="match status" value="1"/>
</dbReference>
<comment type="caution">
    <text evidence="6">The sequence shown here is derived from an EMBL/GenBank/DDBJ whole genome shotgun (WGS) entry which is preliminary data.</text>
</comment>
<keyword evidence="3" id="KW-0378">Hydrolase</keyword>
<feature type="domain" description="Nudix hydrolase" evidence="5">
    <location>
        <begin position="20"/>
        <end position="145"/>
    </location>
</feature>
<keyword evidence="7" id="KW-1185">Reference proteome</keyword>
<dbReference type="Proteomes" id="UP001479436">
    <property type="component" value="Unassembled WGS sequence"/>
</dbReference>
<dbReference type="PANTHER" id="PTHR12629:SF0">
    <property type="entry name" value="DIPHOSPHOINOSITOL-POLYPHOSPHATE DIPHOSPHATASE"/>
    <property type="match status" value="1"/>
</dbReference>
<keyword evidence="4" id="KW-0460">Magnesium</keyword>
<protein>
    <recommendedName>
        <fullName evidence="5">Nudix hydrolase domain-containing protein</fullName>
    </recommendedName>
</protein>
<name>A0ABR2X040_9FUNG</name>
<dbReference type="InterPro" id="IPR000086">
    <property type="entry name" value="NUDIX_hydrolase_dom"/>
</dbReference>
<evidence type="ECO:0000256" key="3">
    <source>
        <dbReference type="ARBA" id="ARBA00022801"/>
    </source>
</evidence>
<organism evidence="6 7">
    <name type="scientific">Basidiobolus ranarum</name>
    <dbReference type="NCBI Taxonomy" id="34480"/>
    <lineage>
        <taxon>Eukaryota</taxon>
        <taxon>Fungi</taxon>
        <taxon>Fungi incertae sedis</taxon>
        <taxon>Zoopagomycota</taxon>
        <taxon>Entomophthoromycotina</taxon>
        <taxon>Basidiobolomycetes</taxon>
        <taxon>Basidiobolales</taxon>
        <taxon>Basidiobolaceae</taxon>
        <taxon>Basidiobolus</taxon>
    </lineage>
</organism>
<dbReference type="PROSITE" id="PS51462">
    <property type="entry name" value="NUDIX"/>
    <property type="match status" value="1"/>
</dbReference>
<evidence type="ECO:0000313" key="6">
    <source>
        <dbReference type="EMBL" id="KAK9767145.1"/>
    </source>
</evidence>
<reference evidence="6 7" key="1">
    <citation type="submission" date="2023-04" db="EMBL/GenBank/DDBJ databases">
        <title>Genome of Basidiobolus ranarum AG-B5.</title>
        <authorList>
            <person name="Stajich J.E."/>
            <person name="Carter-House D."/>
            <person name="Gryganskyi A."/>
        </authorList>
    </citation>
    <scope>NUCLEOTIDE SEQUENCE [LARGE SCALE GENOMIC DNA]</scope>
    <source>
        <strain evidence="6 7">AG-B5</strain>
    </source>
</reference>
<dbReference type="InterPro" id="IPR047198">
    <property type="entry name" value="DDP-like_NUDIX"/>
</dbReference>
<gene>
    <name evidence="6" type="ORF">K7432_003268</name>
</gene>
<dbReference type="InterPro" id="IPR015797">
    <property type="entry name" value="NUDIX_hydrolase-like_dom_sf"/>
</dbReference>
<proteinExistence type="predicted"/>
<evidence type="ECO:0000256" key="1">
    <source>
        <dbReference type="ARBA" id="ARBA00001946"/>
    </source>
</evidence>
<dbReference type="Gene3D" id="3.90.79.10">
    <property type="entry name" value="Nucleoside Triphosphate Pyrophosphohydrolase"/>
    <property type="match status" value="1"/>
</dbReference>
<comment type="cofactor">
    <cofactor evidence="1">
        <name>Mg(2+)</name>
        <dbReference type="ChEBI" id="CHEBI:18420"/>
    </cofactor>
</comment>
<accession>A0ABR2X040</accession>
<evidence type="ECO:0000313" key="7">
    <source>
        <dbReference type="Proteomes" id="UP001479436"/>
    </source>
</evidence>
<dbReference type="EMBL" id="JASJQH010000098">
    <property type="protein sequence ID" value="KAK9767145.1"/>
    <property type="molecule type" value="Genomic_DNA"/>
</dbReference>